<keyword evidence="3" id="KW-0614">Plasmid</keyword>
<feature type="region of interest" description="Disordered" evidence="1">
    <location>
        <begin position="243"/>
        <end position="321"/>
    </location>
</feature>
<sequence length="321" mass="37000">MATVKLARTTSCNRAIAYAEKRAVEKDGLNCEITNAKQEMTTVRELYSKNDKTQAHLVIQSFSPEESQRLGAKKINQLGMELAEKMAPTHQVAVYTHADKEHIHNHLVINAVNLETGGKYHHNNDFDRVSALHDDLLREHELEIVQKTAVERKTMAERQIKQRGEPVWKDKIRQEIDTIMRDTSTTSYNDFRERLEGKGIKVHERGKNVTYELLEGNKKVRGAKLGTDYEKEGIKDELDRREKAHKLDPNEERYEKFKERLADGQSENRTHSPNRRSISDRNRLADRQYEAELAEQPSLAERNKPAIEPTIPKPIDFGPSL</sequence>
<evidence type="ECO:0000313" key="3">
    <source>
        <dbReference type="EMBL" id="QWE90350.1"/>
    </source>
</evidence>
<proteinExistence type="predicted"/>
<evidence type="ECO:0000259" key="2">
    <source>
        <dbReference type="Pfam" id="PF03432"/>
    </source>
</evidence>
<accession>A0A8E8PJ15</accession>
<organism evidence="3">
    <name type="scientific">Enterococcus gallinarum</name>
    <dbReference type="NCBI Taxonomy" id="1353"/>
    <lineage>
        <taxon>Bacteria</taxon>
        <taxon>Bacillati</taxon>
        <taxon>Bacillota</taxon>
        <taxon>Bacilli</taxon>
        <taxon>Lactobacillales</taxon>
        <taxon>Enterococcaceae</taxon>
        <taxon>Enterococcus</taxon>
    </lineage>
</organism>
<reference evidence="3" key="1">
    <citation type="journal article" date="2021" name="Antimicrob. Agents Chemother.">
        <title>Detection of poxtA2, a presumptive poxtA ancestor, in a plasmid from a linezolid-resistant Enterococcus gallinarum.</title>
        <authorList>
            <person name="Baccani I."/>
            <person name="Antonelli A."/>
            <person name="Di Pilato V."/>
            <person name="Coppi M."/>
            <person name="Di Maggio T."/>
            <person name="Spinicci M."/>
            <person name="Villagran A.L."/>
            <person name="Revollo C."/>
            <person name="Bartoloni A."/>
            <person name="Rossolini G.M."/>
        </authorList>
    </citation>
    <scope>NUCLEOTIDE SEQUENCE</scope>
    <source>
        <plasmid evidence="3">pIB-BOL</plasmid>
    </source>
</reference>
<dbReference type="EMBL" id="MZ171245">
    <property type="protein sequence ID" value="QWE90350.1"/>
    <property type="molecule type" value="Genomic_DNA"/>
</dbReference>
<dbReference type="InterPro" id="IPR005094">
    <property type="entry name" value="Endonuclease_MobA/VirD2"/>
</dbReference>
<protein>
    <submittedName>
        <fullName evidence="3">Relaxase/mobilization nuclease domain-containing protein</fullName>
    </submittedName>
</protein>
<geneLocation type="plasmid" evidence="3">
    <name>pIB-BOL</name>
</geneLocation>
<feature type="compositionally biased region" description="Basic and acidic residues" evidence="1">
    <location>
        <begin position="243"/>
        <end position="270"/>
    </location>
</feature>
<dbReference type="Pfam" id="PF03432">
    <property type="entry name" value="Relaxase"/>
    <property type="match status" value="1"/>
</dbReference>
<dbReference type="AlphaFoldDB" id="A0A8E8PJ15"/>
<evidence type="ECO:0000256" key="1">
    <source>
        <dbReference type="SAM" id="MobiDB-lite"/>
    </source>
</evidence>
<feature type="domain" description="MobA/VirD2-like nuclease" evidence="2">
    <location>
        <begin position="20"/>
        <end position="142"/>
    </location>
</feature>
<dbReference type="RefSeq" id="WP_216871263.1">
    <property type="nucleotide sequence ID" value="NZ_MZ171245.1"/>
</dbReference>
<name>A0A8E8PJ15_ENTGA</name>
<feature type="compositionally biased region" description="Basic and acidic residues" evidence="1">
    <location>
        <begin position="277"/>
        <end position="290"/>
    </location>
</feature>